<organism evidence="3 4">
    <name type="scientific">Gymnopus androsaceus JB14</name>
    <dbReference type="NCBI Taxonomy" id="1447944"/>
    <lineage>
        <taxon>Eukaryota</taxon>
        <taxon>Fungi</taxon>
        <taxon>Dikarya</taxon>
        <taxon>Basidiomycota</taxon>
        <taxon>Agaricomycotina</taxon>
        <taxon>Agaricomycetes</taxon>
        <taxon>Agaricomycetidae</taxon>
        <taxon>Agaricales</taxon>
        <taxon>Marasmiineae</taxon>
        <taxon>Omphalotaceae</taxon>
        <taxon>Gymnopus</taxon>
    </lineage>
</organism>
<evidence type="ECO:0000256" key="1">
    <source>
        <dbReference type="SAM" id="MobiDB-lite"/>
    </source>
</evidence>
<dbReference type="Proteomes" id="UP000799118">
    <property type="component" value="Unassembled WGS sequence"/>
</dbReference>
<evidence type="ECO:0000256" key="2">
    <source>
        <dbReference type="SAM" id="Phobius"/>
    </source>
</evidence>
<protein>
    <submittedName>
        <fullName evidence="3">Uncharacterized protein</fullName>
    </submittedName>
</protein>
<sequence length="209" mass="23296">MVSIHRGLYLIFALACAIDVTIALVVRKHYNDLDSKDLSSYSRSDEPPNFSDHGNPTLSRSYDYALAIRATRPSITQPQYPSRPNPESLKKYYEEMIQWVNGQCARAEASYKSARFALYGLKKTNPALKGMSPAEAKAAMAAHRPMKSNDQKYASTKAEMQRALDMMEHWKAEKEDYARLMHSTDATVTSASTTAATTLLSLPTHTPTA</sequence>
<name>A0A6A4H4P1_9AGAR</name>
<feature type="transmembrane region" description="Helical" evidence="2">
    <location>
        <begin position="6"/>
        <end position="26"/>
    </location>
</feature>
<proteinExistence type="predicted"/>
<feature type="non-terminal residue" evidence="3">
    <location>
        <position position="209"/>
    </location>
</feature>
<keyword evidence="2" id="KW-0472">Membrane</keyword>
<dbReference type="AlphaFoldDB" id="A0A6A4H4P1"/>
<keyword evidence="2" id="KW-0812">Transmembrane</keyword>
<keyword evidence="4" id="KW-1185">Reference proteome</keyword>
<evidence type="ECO:0000313" key="4">
    <source>
        <dbReference type="Proteomes" id="UP000799118"/>
    </source>
</evidence>
<reference evidence="3" key="1">
    <citation type="journal article" date="2019" name="Environ. Microbiol.">
        <title>Fungal ecological strategies reflected in gene transcription - a case study of two litter decomposers.</title>
        <authorList>
            <person name="Barbi F."/>
            <person name="Kohler A."/>
            <person name="Barry K."/>
            <person name="Baskaran P."/>
            <person name="Daum C."/>
            <person name="Fauchery L."/>
            <person name="Ihrmark K."/>
            <person name="Kuo A."/>
            <person name="LaButti K."/>
            <person name="Lipzen A."/>
            <person name="Morin E."/>
            <person name="Grigoriev I.V."/>
            <person name="Henrissat B."/>
            <person name="Lindahl B."/>
            <person name="Martin F."/>
        </authorList>
    </citation>
    <scope>NUCLEOTIDE SEQUENCE</scope>
    <source>
        <strain evidence="3">JB14</strain>
    </source>
</reference>
<keyword evidence="2" id="KW-1133">Transmembrane helix</keyword>
<gene>
    <name evidence="3" type="ORF">BT96DRAFT_924269</name>
</gene>
<evidence type="ECO:0000313" key="3">
    <source>
        <dbReference type="EMBL" id="KAE9393071.1"/>
    </source>
</evidence>
<feature type="region of interest" description="Disordered" evidence="1">
    <location>
        <begin position="37"/>
        <end position="58"/>
    </location>
</feature>
<dbReference type="EMBL" id="ML769581">
    <property type="protein sequence ID" value="KAE9393071.1"/>
    <property type="molecule type" value="Genomic_DNA"/>
</dbReference>
<accession>A0A6A4H4P1</accession>